<evidence type="ECO:0000256" key="5">
    <source>
        <dbReference type="ARBA" id="ARBA00023235"/>
    </source>
</evidence>
<protein>
    <recommendedName>
        <fullName evidence="7 8">Glutamate racemase</fullName>
        <ecNumber evidence="2 8">5.1.1.3</ecNumber>
    </recommendedName>
</protein>
<proteinExistence type="inferred from homology"/>
<evidence type="ECO:0000256" key="1">
    <source>
        <dbReference type="ARBA" id="ARBA00001602"/>
    </source>
</evidence>
<dbReference type="SUPFAM" id="SSF53681">
    <property type="entry name" value="Aspartate/glutamate racemase"/>
    <property type="match status" value="2"/>
</dbReference>
<dbReference type="PANTHER" id="PTHR21198:SF3">
    <property type="entry name" value="GLUTAMATE RACEMASE"/>
    <property type="match status" value="1"/>
</dbReference>
<feature type="binding site" evidence="8">
    <location>
        <begin position="71"/>
        <end position="72"/>
    </location>
    <ligand>
        <name>substrate</name>
    </ligand>
</feature>
<comment type="similarity">
    <text evidence="8">Belongs to the aspartate/glutamate racemases family.</text>
</comment>
<dbReference type="GO" id="GO:0008881">
    <property type="term" value="F:glutamate racemase activity"/>
    <property type="evidence" value="ECO:0007669"/>
    <property type="project" value="UniProtKB-UniRule"/>
</dbReference>
<dbReference type="FunFam" id="3.40.50.1860:FF:000002">
    <property type="entry name" value="Glutamate racemase"/>
    <property type="match status" value="1"/>
</dbReference>
<comment type="catalytic activity">
    <reaction evidence="1 8">
        <text>L-glutamate = D-glutamate</text>
        <dbReference type="Rhea" id="RHEA:12813"/>
        <dbReference type="ChEBI" id="CHEBI:29985"/>
        <dbReference type="ChEBI" id="CHEBI:29986"/>
        <dbReference type="EC" id="5.1.1.3"/>
    </reaction>
</comment>
<comment type="pathway">
    <text evidence="8">Cell wall biogenesis; peptidoglycan biosynthesis.</text>
</comment>
<dbReference type="PROSITE" id="PS00923">
    <property type="entry name" value="ASP_GLU_RACEMASE_1"/>
    <property type="match status" value="1"/>
</dbReference>
<dbReference type="RefSeq" id="WP_175373227.1">
    <property type="nucleotide sequence ID" value="NZ_JABWCS010000216.1"/>
</dbReference>
<dbReference type="Pfam" id="PF01177">
    <property type="entry name" value="Asp_Glu_race"/>
    <property type="match status" value="1"/>
</dbReference>
<dbReference type="InterPro" id="IPR018187">
    <property type="entry name" value="Asp/Glu_racemase_AS_1"/>
</dbReference>
<evidence type="ECO:0000256" key="8">
    <source>
        <dbReference type="HAMAP-Rule" id="MF_00258"/>
    </source>
</evidence>
<gene>
    <name evidence="8 9" type="primary">murI</name>
    <name evidence="9" type="ORF">HPT30_20740</name>
</gene>
<accession>A0A850ENS0</accession>
<name>A0A850ENS0_9BACL</name>
<dbReference type="InterPro" id="IPR004391">
    <property type="entry name" value="Glu_race"/>
</dbReference>
<dbReference type="GO" id="GO:0042802">
    <property type="term" value="F:identical protein binding"/>
    <property type="evidence" value="ECO:0007669"/>
    <property type="project" value="UniProtKB-ARBA"/>
</dbReference>
<feature type="binding site" evidence="8">
    <location>
        <begin position="39"/>
        <end position="40"/>
    </location>
    <ligand>
        <name>substrate</name>
    </ligand>
</feature>
<evidence type="ECO:0000256" key="7">
    <source>
        <dbReference type="ARBA" id="ARBA00070053"/>
    </source>
</evidence>
<dbReference type="InterPro" id="IPR001920">
    <property type="entry name" value="Asp/Glu_race"/>
</dbReference>
<feature type="active site" description="Proton donor/acceptor" evidence="8">
    <location>
        <position position="70"/>
    </location>
</feature>
<comment type="function">
    <text evidence="8">Provides the (R)-glutamate required for cell wall biosynthesis.</text>
</comment>
<evidence type="ECO:0000256" key="3">
    <source>
        <dbReference type="ARBA" id="ARBA00022960"/>
    </source>
</evidence>
<organism evidence="9 10">
    <name type="scientific">Paenibacillus agri</name>
    <dbReference type="NCBI Taxonomy" id="2744309"/>
    <lineage>
        <taxon>Bacteria</taxon>
        <taxon>Bacillati</taxon>
        <taxon>Bacillota</taxon>
        <taxon>Bacilli</taxon>
        <taxon>Bacillales</taxon>
        <taxon>Paenibacillaceae</taxon>
        <taxon>Paenibacillus</taxon>
    </lineage>
</organism>
<evidence type="ECO:0000256" key="2">
    <source>
        <dbReference type="ARBA" id="ARBA00013090"/>
    </source>
</evidence>
<dbReference type="InterPro" id="IPR015942">
    <property type="entry name" value="Asp/Glu/hydantoin_racemase"/>
</dbReference>
<dbReference type="UniPathway" id="UPA00219"/>
<dbReference type="GO" id="GO:0009252">
    <property type="term" value="P:peptidoglycan biosynthetic process"/>
    <property type="evidence" value="ECO:0007669"/>
    <property type="project" value="UniProtKB-UniRule"/>
</dbReference>
<dbReference type="EMBL" id="JABWCS010000216">
    <property type="protein sequence ID" value="NUU62778.1"/>
    <property type="molecule type" value="Genomic_DNA"/>
</dbReference>
<comment type="caution">
    <text evidence="9">The sequence shown here is derived from an EMBL/GenBank/DDBJ whole genome shotgun (WGS) entry which is preliminary data.</text>
</comment>
<dbReference type="HAMAP" id="MF_00258">
    <property type="entry name" value="Glu_racemase"/>
    <property type="match status" value="1"/>
</dbReference>
<reference evidence="9" key="1">
    <citation type="submission" date="2020-06" db="EMBL/GenBank/DDBJ databases">
        <title>Paenibacillus sp. nov., isolated from soil.</title>
        <authorList>
            <person name="Seo Y.L."/>
        </authorList>
    </citation>
    <scope>NUCLEOTIDE SEQUENCE [LARGE SCALE GENOMIC DNA]</scope>
    <source>
        <strain evidence="9">JW14</strain>
    </source>
</reference>
<dbReference type="Gene3D" id="3.40.50.1860">
    <property type="match status" value="2"/>
</dbReference>
<dbReference type="NCBIfam" id="TIGR00067">
    <property type="entry name" value="glut_race"/>
    <property type="match status" value="1"/>
</dbReference>
<dbReference type="AlphaFoldDB" id="A0A850ENS0"/>
<evidence type="ECO:0000256" key="6">
    <source>
        <dbReference type="ARBA" id="ARBA00023316"/>
    </source>
</evidence>
<keyword evidence="10" id="KW-1185">Reference proteome</keyword>
<dbReference type="GO" id="GO:0008360">
    <property type="term" value="P:regulation of cell shape"/>
    <property type="evidence" value="ECO:0007669"/>
    <property type="project" value="UniProtKB-KW"/>
</dbReference>
<feature type="binding site" evidence="8">
    <location>
        <begin position="7"/>
        <end position="8"/>
    </location>
    <ligand>
        <name>substrate</name>
    </ligand>
</feature>
<dbReference type="Proteomes" id="UP000564806">
    <property type="component" value="Unassembled WGS sequence"/>
</dbReference>
<evidence type="ECO:0000313" key="9">
    <source>
        <dbReference type="EMBL" id="NUU62778.1"/>
    </source>
</evidence>
<keyword evidence="3 8" id="KW-0133">Cell shape</keyword>
<feature type="active site" description="Proton donor/acceptor" evidence="8">
    <location>
        <position position="182"/>
    </location>
</feature>
<sequence length="260" mass="29343">MRIGIFDSGVGGITVLHEALKQLPMEDYIYYADTLHVPYGPKPKEEVRTYISNAVEFIVEQQVKAVVIACNTATSVSIDELRARYDIPIIGMEPAVKPAVEHNRRGNTRVLVTATALTLKEEKLQNLITKLDNEHIVDLLALPGLVHFAEELEFSEEAVLPYLREQLQGYDWSHYETVVLGCTHFSFYKDMFRKLLPEGIHIIDGNRGTVNHLKRTLAEAGDLHKGSGNLVFYQSGVRVEAAAELEKYGRLLKRLDQIQI</sequence>
<dbReference type="PANTHER" id="PTHR21198">
    <property type="entry name" value="GLUTAMATE RACEMASE"/>
    <property type="match status" value="1"/>
</dbReference>
<keyword evidence="6 8" id="KW-0961">Cell wall biogenesis/degradation</keyword>
<evidence type="ECO:0000256" key="4">
    <source>
        <dbReference type="ARBA" id="ARBA00022984"/>
    </source>
</evidence>
<dbReference type="GO" id="GO:0071555">
    <property type="term" value="P:cell wall organization"/>
    <property type="evidence" value="ECO:0007669"/>
    <property type="project" value="UniProtKB-KW"/>
</dbReference>
<evidence type="ECO:0000313" key="10">
    <source>
        <dbReference type="Proteomes" id="UP000564806"/>
    </source>
</evidence>
<keyword evidence="5 8" id="KW-0413">Isomerase</keyword>
<feature type="binding site" evidence="8">
    <location>
        <begin position="183"/>
        <end position="184"/>
    </location>
    <ligand>
        <name>substrate</name>
    </ligand>
</feature>
<dbReference type="EC" id="5.1.1.3" evidence="2 8"/>
<keyword evidence="4 8" id="KW-0573">Peptidoglycan synthesis</keyword>